<evidence type="ECO:0000313" key="15">
    <source>
        <dbReference type="Proteomes" id="UP001299220"/>
    </source>
</evidence>
<organism evidence="14 15">
    <name type="scientific">Anaeromassilibacillus senegalensis</name>
    <dbReference type="NCBI Taxonomy" id="1673717"/>
    <lineage>
        <taxon>Bacteria</taxon>
        <taxon>Bacillati</taxon>
        <taxon>Bacillota</taxon>
        <taxon>Clostridia</taxon>
        <taxon>Eubacteriales</taxon>
        <taxon>Acutalibacteraceae</taxon>
        <taxon>Anaeromassilibacillus</taxon>
    </lineage>
</organism>
<evidence type="ECO:0000256" key="12">
    <source>
        <dbReference type="ARBA" id="ARBA00031636"/>
    </source>
</evidence>
<evidence type="ECO:0000256" key="7">
    <source>
        <dbReference type="ARBA" id="ARBA00022475"/>
    </source>
</evidence>
<evidence type="ECO:0000256" key="10">
    <source>
        <dbReference type="ARBA" id="ARBA00023065"/>
    </source>
</evidence>
<comment type="caution">
    <text evidence="14">The sequence shown here is derived from an EMBL/GenBank/DDBJ whole genome shotgun (WGS) entry which is preliminary data.</text>
</comment>
<feature type="transmembrane region" description="Helical" evidence="13">
    <location>
        <begin position="313"/>
        <end position="333"/>
    </location>
</feature>
<evidence type="ECO:0000256" key="9">
    <source>
        <dbReference type="ARBA" id="ARBA00022989"/>
    </source>
</evidence>
<comment type="subcellular location">
    <subcellularLocation>
        <location evidence="2">Cell membrane</location>
        <topology evidence="2">Multi-pass membrane protein</topology>
    </subcellularLocation>
</comment>
<keyword evidence="10" id="KW-0406">Ion transport</keyword>
<feature type="transmembrane region" description="Helical" evidence="13">
    <location>
        <begin position="385"/>
        <end position="409"/>
    </location>
</feature>
<sequence length="447" mass="47877">MNTDLTTGKPAGVLLRFTLPMLLSVVFQQLYNISDSVIAGKFAGEDALAAVGASYPVTMIFMAVAFGMNIGISVIISQLFGAKDYKQMKTAAYTGFIAVAVISVLLTVCGIVFCEPILHLLDTPDNIMPDTTLYLAIYIWGLLFLFFYNISSGVFTSLGDSKTPLYFLIASSLGNIVLDAVFVIVLRWGVAGVAWATFLAQGVASVCAFLAVLRRLRAIETPEKPALFSAPMLRRIATVAVPSILQQSFVSVGNLCIQGLINGFGSSAVAGYSAAVKLNTFAITSLTALSNSTSSFTAQNIGARKTDRVRGGFRAGCLMSLAVAAVFLIPYVFFGGTMLQLFMDESSAEALGIGIQFLRIIPPFYLAIAIKLTADAVLRGSGAMVFFMITTFLDLVLRVVLAFILVVPFGLTGIWLSWPIGWVISSALSAVFYFCGVWDAGRKKTRA</sequence>
<evidence type="ECO:0000256" key="3">
    <source>
        <dbReference type="ARBA" id="ARBA00010199"/>
    </source>
</evidence>
<dbReference type="InterPro" id="IPR048279">
    <property type="entry name" value="MdtK-like"/>
</dbReference>
<dbReference type="PIRSF" id="PIRSF006603">
    <property type="entry name" value="DinF"/>
    <property type="match status" value="1"/>
</dbReference>
<dbReference type="PANTHER" id="PTHR43298:SF2">
    <property type="entry name" value="FMN_FAD EXPORTER YEEO-RELATED"/>
    <property type="match status" value="1"/>
</dbReference>
<keyword evidence="6" id="KW-0050">Antiport</keyword>
<comment type="similarity">
    <text evidence="3">Belongs to the multi antimicrobial extrusion (MATE) (TC 2.A.66.1) family.</text>
</comment>
<feature type="transmembrane region" description="Helical" evidence="13">
    <location>
        <begin position="92"/>
        <end position="113"/>
    </location>
</feature>
<keyword evidence="11 13" id="KW-0472">Membrane</keyword>
<dbReference type="Pfam" id="PF01554">
    <property type="entry name" value="MatE"/>
    <property type="match status" value="2"/>
</dbReference>
<evidence type="ECO:0000256" key="4">
    <source>
        <dbReference type="ARBA" id="ARBA00020268"/>
    </source>
</evidence>
<feature type="transmembrane region" description="Helical" evidence="13">
    <location>
        <begin position="165"/>
        <end position="186"/>
    </location>
</feature>
<dbReference type="RefSeq" id="WP_235323149.1">
    <property type="nucleotide sequence ID" value="NZ_JAFBIT010000001.1"/>
</dbReference>
<feature type="transmembrane region" description="Helical" evidence="13">
    <location>
        <begin position="53"/>
        <end position="80"/>
    </location>
</feature>
<feature type="transmembrane region" description="Helical" evidence="13">
    <location>
        <begin position="415"/>
        <end position="438"/>
    </location>
</feature>
<dbReference type="CDD" id="cd13138">
    <property type="entry name" value="MATE_yoeA_like"/>
    <property type="match status" value="1"/>
</dbReference>
<evidence type="ECO:0000313" key="14">
    <source>
        <dbReference type="EMBL" id="MCF2652129.1"/>
    </source>
</evidence>
<feature type="transmembrane region" description="Helical" evidence="13">
    <location>
        <begin position="133"/>
        <end position="158"/>
    </location>
</feature>
<evidence type="ECO:0000256" key="13">
    <source>
        <dbReference type="SAM" id="Phobius"/>
    </source>
</evidence>
<evidence type="ECO:0000256" key="11">
    <source>
        <dbReference type="ARBA" id="ARBA00023136"/>
    </source>
</evidence>
<dbReference type="InterPro" id="IPR050222">
    <property type="entry name" value="MATE_MdtK"/>
</dbReference>
<dbReference type="PANTHER" id="PTHR43298">
    <property type="entry name" value="MULTIDRUG RESISTANCE PROTEIN NORM-RELATED"/>
    <property type="match status" value="1"/>
</dbReference>
<accession>A0ABS9CQ81</accession>
<evidence type="ECO:0000256" key="5">
    <source>
        <dbReference type="ARBA" id="ARBA00022448"/>
    </source>
</evidence>
<evidence type="ECO:0000256" key="6">
    <source>
        <dbReference type="ARBA" id="ARBA00022449"/>
    </source>
</evidence>
<evidence type="ECO:0000256" key="1">
    <source>
        <dbReference type="ARBA" id="ARBA00003408"/>
    </source>
</evidence>
<feature type="transmembrane region" description="Helical" evidence="13">
    <location>
        <begin position="353"/>
        <end position="373"/>
    </location>
</feature>
<feature type="transmembrane region" description="Helical" evidence="13">
    <location>
        <begin position="12"/>
        <end position="33"/>
    </location>
</feature>
<keyword evidence="9 13" id="KW-1133">Transmembrane helix</keyword>
<name>A0ABS9CQ81_9FIRM</name>
<evidence type="ECO:0000256" key="8">
    <source>
        <dbReference type="ARBA" id="ARBA00022692"/>
    </source>
</evidence>
<dbReference type="NCBIfam" id="TIGR00797">
    <property type="entry name" value="matE"/>
    <property type="match status" value="1"/>
</dbReference>
<keyword evidence="5" id="KW-0813">Transport</keyword>
<keyword evidence="8 13" id="KW-0812">Transmembrane</keyword>
<proteinExistence type="inferred from homology"/>
<protein>
    <recommendedName>
        <fullName evidence="4">Probable multidrug resistance protein NorM</fullName>
    </recommendedName>
    <alternativeName>
        <fullName evidence="12">Multidrug-efflux transporter</fullName>
    </alternativeName>
</protein>
<keyword evidence="15" id="KW-1185">Reference proteome</keyword>
<dbReference type="InterPro" id="IPR002528">
    <property type="entry name" value="MATE_fam"/>
</dbReference>
<feature type="transmembrane region" description="Helical" evidence="13">
    <location>
        <begin position="192"/>
        <end position="213"/>
    </location>
</feature>
<keyword evidence="7" id="KW-1003">Cell membrane</keyword>
<comment type="function">
    <text evidence="1">Multidrug efflux pump.</text>
</comment>
<gene>
    <name evidence="14" type="ORF">JQM67_05910</name>
</gene>
<dbReference type="EMBL" id="JAFBIT010000001">
    <property type="protein sequence ID" value="MCF2652129.1"/>
    <property type="molecule type" value="Genomic_DNA"/>
</dbReference>
<evidence type="ECO:0000256" key="2">
    <source>
        <dbReference type="ARBA" id="ARBA00004651"/>
    </source>
</evidence>
<reference evidence="14 15" key="1">
    <citation type="submission" date="2020-12" db="EMBL/GenBank/DDBJ databases">
        <title>Whole genome sequences of gut porcine anaerobes.</title>
        <authorList>
            <person name="Kubasova T."/>
            <person name="Jahodarova E."/>
            <person name="Rychlik I."/>
        </authorList>
    </citation>
    <scope>NUCLEOTIDE SEQUENCE [LARGE SCALE GENOMIC DNA]</scope>
    <source>
        <strain evidence="14 15">An867</strain>
    </source>
</reference>
<dbReference type="Proteomes" id="UP001299220">
    <property type="component" value="Unassembled WGS sequence"/>
</dbReference>